<sequence length="188" mass="21764">MRFTFKCYATKHPEQTVIFTLLLSIFLLAYQLRIYEVPYFRMIGLKDFEQFESAVWLVVITMGTVGFGDIVPVTIFGRMITMVASLWGAFIFTLVLISFGSRFNLSTKQKQAMHQLVSQHKAARLIISAYRLYKLKRSKEGMGSNKSVLSESDKGISSLMRRLKEMAKDFKDERPKRRRVKNSKSQLI</sequence>
<dbReference type="EMBL" id="RRYP01003446">
    <property type="protein sequence ID" value="TNV83795.1"/>
    <property type="molecule type" value="Genomic_DNA"/>
</dbReference>
<dbReference type="GO" id="GO:0016286">
    <property type="term" value="F:small conductance calcium-activated potassium channel activity"/>
    <property type="evidence" value="ECO:0007669"/>
    <property type="project" value="InterPro"/>
</dbReference>
<evidence type="ECO:0000313" key="5">
    <source>
        <dbReference type="Proteomes" id="UP000785679"/>
    </source>
</evidence>
<feature type="transmembrane region" description="Helical" evidence="2">
    <location>
        <begin position="86"/>
        <end position="105"/>
    </location>
</feature>
<evidence type="ECO:0000256" key="2">
    <source>
        <dbReference type="SAM" id="Phobius"/>
    </source>
</evidence>
<dbReference type="Gene3D" id="1.10.287.70">
    <property type="match status" value="1"/>
</dbReference>
<dbReference type="GO" id="GO:0016020">
    <property type="term" value="C:membrane"/>
    <property type="evidence" value="ECO:0007669"/>
    <property type="project" value="InterPro"/>
</dbReference>
<protein>
    <recommendedName>
        <fullName evidence="3">Potassium channel domain-containing protein</fullName>
    </recommendedName>
</protein>
<feature type="region of interest" description="Disordered" evidence="1">
    <location>
        <begin position="167"/>
        <end position="188"/>
    </location>
</feature>
<dbReference type="InterPro" id="IPR013099">
    <property type="entry name" value="K_chnl_dom"/>
</dbReference>
<proteinExistence type="predicted"/>
<dbReference type="InterPro" id="IPR015449">
    <property type="entry name" value="K_chnl_Ca-activ_SK"/>
</dbReference>
<dbReference type="PANTHER" id="PTHR10153">
    <property type="entry name" value="SMALL CONDUCTANCE CALCIUM-ACTIVATED POTASSIUM CHANNEL"/>
    <property type="match status" value="1"/>
</dbReference>
<feature type="transmembrane region" description="Helical" evidence="2">
    <location>
        <begin position="55"/>
        <end position="80"/>
    </location>
</feature>
<comment type="caution">
    <text evidence="4">The sequence shown here is derived from an EMBL/GenBank/DDBJ whole genome shotgun (WGS) entry which is preliminary data.</text>
</comment>
<dbReference type="Proteomes" id="UP000785679">
    <property type="component" value="Unassembled WGS sequence"/>
</dbReference>
<evidence type="ECO:0000259" key="3">
    <source>
        <dbReference type="Pfam" id="PF07885"/>
    </source>
</evidence>
<dbReference type="SUPFAM" id="SSF81324">
    <property type="entry name" value="Voltage-gated potassium channels"/>
    <property type="match status" value="1"/>
</dbReference>
<evidence type="ECO:0000256" key="1">
    <source>
        <dbReference type="SAM" id="MobiDB-lite"/>
    </source>
</evidence>
<keyword evidence="2" id="KW-0472">Membrane</keyword>
<dbReference type="OrthoDB" id="6128189at2759"/>
<keyword evidence="5" id="KW-1185">Reference proteome</keyword>
<accession>A0A8J8T6S6</accession>
<organism evidence="4 5">
    <name type="scientific">Halteria grandinella</name>
    <dbReference type="NCBI Taxonomy" id="5974"/>
    <lineage>
        <taxon>Eukaryota</taxon>
        <taxon>Sar</taxon>
        <taxon>Alveolata</taxon>
        <taxon>Ciliophora</taxon>
        <taxon>Intramacronucleata</taxon>
        <taxon>Spirotrichea</taxon>
        <taxon>Stichotrichia</taxon>
        <taxon>Sporadotrichida</taxon>
        <taxon>Halteriidae</taxon>
        <taxon>Halteria</taxon>
    </lineage>
</organism>
<keyword evidence="2" id="KW-1133">Transmembrane helix</keyword>
<dbReference type="AlphaFoldDB" id="A0A8J8T6S6"/>
<feature type="domain" description="Potassium channel" evidence="3">
    <location>
        <begin position="37"/>
        <end position="102"/>
    </location>
</feature>
<dbReference type="Pfam" id="PF07885">
    <property type="entry name" value="Ion_trans_2"/>
    <property type="match status" value="1"/>
</dbReference>
<keyword evidence="2" id="KW-0812">Transmembrane</keyword>
<evidence type="ECO:0000313" key="4">
    <source>
        <dbReference type="EMBL" id="TNV83795.1"/>
    </source>
</evidence>
<name>A0A8J8T6S6_HALGN</name>
<gene>
    <name evidence="4" type="ORF">FGO68_gene6412</name>
</gene>
<reference evidence="4" key="1">
    <citation type="submission" date="2019-06" db="EMBL/GenBank/DDBJ databases">
        <authorList>
            <person name="Zheng W."/>
        </authorList>
    </citation>
    <scope>NUCLEOTIDE SEQUENCE</scope>
    <source>
        <strain evidence="4">QDHG01</strain>
    </source>
</reference>
<feature type="transmembrane region" description="Helical" evidence="2">
    <location>
        <begin position="16"/>
        <end position="35"/>
    </location>
</feature>